<keyword evidence="7" id="KW-1185">Reference proteome</keyword>
<dbReference type="GO" id="GO:0004620">
    <property type="term" value="F:phospholipase activity"/>
    <property type="evidence" value="ECO:0007669"/>
    <property type="project" value="TreeGrafter"/>
</dbReference>
<dbReference type="OrthoDB" id="9807112at2"/>
<keyword evidence="3" id="KW-0378">Hydrolase</keyword>
<keyword evidence="3" id="KW-0442">Lipid degradation</keyword>
<protein>
    <submittedName>
        <fullName evidence="5 6">Patatin</fullName>
    </submittedName>
</protein>
<dbReference type="PANTHER" id="PTHR32176">
    <property type="entry name" value="XYLOSE ISOMERASE"/>
    <property type="match status" value="1"/>
</dbReference>
<dbReference type="STRING" id="1479485.DA73_0240965"/>
<feature type="active site" description="Proton acceptor" evidence="3">
    <location>
        <position position="256"/>
    </location>
</feature>
<evidence type="ECO:0000259" key="4">
    <source>
        <dbReference type="PROSITE" id="PS51635"/>
    </source>
</evidence>
<evidence type="ECO:0000313" key="7">
    <source>
        <dbReference type="Proteomes" id="UP000029738"/>
    </source>
</evidence>
<gene>
    <name evidence="6" type="ORF">DA73_0240965</name>
    <name evidence="5" type="ORF">DA73_0400029000</name>
</gene>
<evidence type="ECO:0000256" key="3">
    <source>
        <dbReference type="PROSITE-ProRule" id="PRU01161"/>
    </source>
</evidence>
<dbReference type="GO" id="GO:0047372">
    <property type="term" value="F:monoacylglycerol lipase activity"/>
    <property type="evidence" value="ECO:0007669"/>
    <property type="project" value="TreeGrafter"/>
</dbReference>
<dbReference type="Gene3D" id="3.40.1090.10">
    <property type="entry name" value="Cytosolic phospholipase A2 catalytic domain"/>
    <property type="match status" value="1"/>
</dbReference>
<feature type="short sequence motif" description="DGA/G" evidence="3">
    <location>
        <begin position="256"/>
        <end position="258"/>
    </location>
</feature>
<evidence type="ECO:0000256" key="2">
    <source>
        <dbReference type="ARBA" id="ARBA00023098"/>
    </source>
</evidence>
<feature type="domain" description="PNPLA" evidence="4">
    <location>
        <begin position="6"/>
        <end position="269"/>
    </location>
</feature>
<accession>A0A0C1R544</accession>
<dbReference type="InterPro" id="IPR002641">
    <property type="entry name" value="PNPLA_dom"/>
</dbReference>
<evidence type="ECO:0000313" key="6">
    <source>
        <dbReference type="EMBL" id="KIE07460.1"/>
    </source>
</evidence>
<evidence type="ECO:0000256" key="1">
    <source>
        <dbReference type="ARBA" id="ARBA00010240"/>
    </source>
</evidence>
<dbReference type="Pfam" id="PF01734">
    <property type="entry name" value="Patatin"/>
    <property type="match status" value="1"/>
</dbReference>
<reference evidence="6" key="1">
    <citation type="journal article" date="2015" name="Genome Announc.">
        <title>Draft Genome Sequence of Tolypothrix boutellei Strain VB521301.</title>
        <authorList>
            <person name="Chandrababunaidu M.M."/>
            <person name="Singh D."/>
            <person name="Sen D."/>
            <person name="Bhan S."/>
            <person name="Das S."/>
            <person name="Gupta A."/>
            <person name="Adhikary S.P."/>
            <person name="Tripathy S."/>
        </authorList>
    </citation>
    <scope>NUCLEOTIDE SEQUENCE</scope>
    <source>
        <strain evidence="6">VB521301</strain>
    </source>
</reference>
<dbReference type="PROSITE" id="PS51635">
    <property type="entry name" value="PNPLA"/>
    <property type="match status" value="1"/>
</dbReference>
<sequence>MTFRILSLDGGGIRGIVAATILAAIEKQISQPLNTYFNLIAGTSTGSILAAAIAKGRKSEEIIDMYKYKSPKIFPYRSLFSIKRIPLILKYGLSAPKFSNEGLIAVLKEVFGETKLFEIDSPLLLIVSYDTIEREPIIFKSWRQDKGYGNPPLWEVCTCSASAPTYFPAYKLDKSIHGKVQQGDLQSLVLDENISSTEGLYNKQVVRITHGTGEGQSRIIERYRGVTKQAFLDAPWSVIPDNTSTYSIKTIYSAIDGGVAANNPSSCAVAEALRLGYSLDEITVLSIGTGDATRIIPYESAHQWGLIQWAQPLVNVLFDATSDVYEYITYQVIQNRFLRLQFKLDRHLTGKRLSDDLDDVSEENISNLIEATETYMQQNDVQEGLKAFLQLNH</sequence>
<name>A0A0C1R544_9CYAN</name>
<organism evidence="6">
    <name type="scientific">Tolypothrix bouteillei VB521301</name>
    <dbReference type="NCBI Taxonomy" id="1479485"/>
    <lineage>
        <taxon>Bacteria</taxon>
        <taxon>Bacillati</taxon>
        <taxon>Cyanobacteriota</taxon>
        <taxon>Cyanophyceae</taxon>
        <taxon>Nostocales</taxon>
        <taxon>Tolypothrichaceae</taxon>
        <taxon>Tolypothrix</taxon>
    </lineage>
</organism>
<dbReference type="EMBL" id="JHEG04000001">
    <property type="protein sequence ID" value="KAF3889067.1"/>
    <property type="molecule type" value="Genomic_DNA"/>
</dbReference>
<feature type="short sequence motif" description="GXGXXG" evidence="3">
    <location>
        <begin position="10"/>
        <end position="15"/>
    </location>
</feature>
<keyword evidence="2 3" id="KW-0443">Lipid metabolism</keyword>
<reference evidence="5" key="2">
    <citation type="submission" date="2019-11" db="EMBL/GenBank/DDBJ databases">
        <title>Improved Assembly of Tolypothrix boutellei genome.</title>
        <authorList>
            <person name="Sarangi A.N."/>
            <person name="Mukherjee M."/>
            <person name="Ghosh S."/>
            <person name="Singh D."/>
            <person name="Das A."/>
            <person name="Kant S."/>
            <person name="Prusty A."/>
            <person name="Tripathy S."/>
        </authorList>
    </citation>
    <scope>NUCLEOTIDE SEQUENCE</scope>
    <source>
        <strain evidence="5">VB521301</strain>
    </source>
</reference>
<evidence type="ECO:0000313" key="5">
    <source>
        <dbReference type="EMBL" id="KAF3889067.1"/>
    </source>
</evidence>
<dbReference type="SUPFAM" id="SSF52151">
    <property type="entry name" value="FabD/lysophospholipase-like"/>
    <property type="match status" value="1"/>
</dbReference>
<feature type="short sequence motif" description="GXSXG" evidence="3">
    <location>
        <begin position="42"/>
        <end position="46"/>
    </location>
</feature>
<proteinExistence type="inferred from homology"/>
<dbReference type="Proteomes" id="UP000029738">
    <property type="component" value="Unassembled WGS sequence"/>
</dbReference>
<dbReference type="RefSeq" id="WP_038076029.1">
    <property type="nucleotide sequence ID" value="NZ_JHEG04000001.1"/>
</dbReference>
<comment type="caution">
    <text evidence="6">The sequence shown here is derived from an EMBL/GenBank/DDBJ whole genome shotgun (WGS) entry which is preliminary data.</text>
</comment>
<feature type="active site" description="Nucleophile" evidence="3">
    <location>
        <position position="44"/>
    </location>
</feature>
<dbReference type="InterPro" id="IPR016035">
    <property type="entry name" value="Acyl_Trfase/lysoPLipase"/>
</dbReference>
<comment type="similarity">
    <text evidence="1">Belongs to the patatin family.</text>
</comment>
<dbReference type="EMBL" id="JHEG02000059">
    <property type="protein sequence ID" value="KIE07460.1"/>
    <property type="molecule type" value="Genomic_DNA"/>
</dbReference>
<dbReference type="PANTHER" id="PTHR32176:SF92">
    <property type="entry name" value="XYLOSE ISOMERASE"/>
    <property type="match status" value="1"/>
</dbReference>
<dbReference type="CDD" id="cd07199">
    <property type="entry name" value="Pat17_PNPLA8_PNPLA9_like"/>
    <property type="match status" value="1"/>
</dbReference>
<dbReference type="GO" id="GO:0016042">
    <property type="term" value="P:lipid catabolic process"/>
    <property type="evidence" value="ECO:0007669"/>
    <property type="project" value="UniProtKB-UniRule"/>
</dbReference>
<dbReference type="AlphaFoldDB" id="A0A0C1R544"/>